<comment type="caution">
    <text evidence="1">The sequence shown here is derived from an EMBL/GenBank/DDBJ whole genome shotgun (WGS) entry which is preliminary data.</text>
</comment>
<evidence type="ECO:0000313" key="2">
    <source>
        <dbReference type="Proteomes" id="UP000024635"/>
    </source>
</evidence>
<evidence type="ECO:0000313" key="1">
    <source>
        <dbReference type="EMBL" id="EYB87728.1"/>
    </source>
</evidence>
<sequence>MMRFPLSPLGLARHASPVGLARHAVPDFDFQYLPMMAAPPPPPPPSPPVRVRTKFPESWIFTSFESGCVALRSSL</sequence>
<dbReference type="EMBL" id="JARK01001594">
    <property type="protein sequence ID" value="EYB87728.1"/>
    <property type="molecule type" value="Genomic_DNA"/>
</dbReference>
<reference evidence="2" key="1">
    <citation type="journal article" date="2015" name="Nat. Genet.">
        <title>The genome and transcriptome of the zoonotic hookworm Ancylostoma ceylanicum identify infection-specific gene families.</title>
        <authorList>
            <person name="Schwarz E.M."/>
            <person name="Hu Y."/>
            <person name="Antoshechkin I."/>
            <person name="Miller M.M."/>
            <person name="Sternberg P.W."/>
            <person name="Aroian R.V."/>
        </authorList>
    </citation>
    <scope>NUCLEOTIDE SEQUENCE</scope>
    <source>
        <strain evidence="2">HY135</strain>
    </source>
</reference>
<organism evidence="1 2">
    <name type="scientific">Ancylostoma ceylanicum</name>
    <dbReference type="NCBI Taxonomy" id="53326"/>
    <lineage>
        <taxon>Eukaryota</taxon>
        <taxon>Metazoa</taxon>
        <taxon>Ecdysozoa</taxon>
        <taxon>Nematoda</taxon>
        <taxon>Chromadorea</taxon>
        <taxon>Rhabditida</taxon>
        <taxon>Rhabditina</taxon>
        <taxon>Rhabditomorpha</taxon>
        <taxon>Strongyloidea</taxon>
        <taxon>Ancylostomatidae</taxon>
        <taxon>Ancylostomatinae</taxon>
        <taxon>Ancylostoma</taxon>
    </lineage>
</organism>
<proteinExistence type="predicted"/>
<dbReference type="Proteomes" id="UP000024635">
    <property type="component" value="Unassembled WGS sequence"/>
</dbReference>
<accession>A0A016SAN2</accession>
<name>A0A016SAN2_9BILA</name>
<protein>
    <submittedName>
        <fullName evidence="1">Uncharacterized protein</fullName>
    </submittedName>
</protein>
<gene>
    <name evidence="1" type="primary">Acey_s0258.g446</name>
    <name evidence="1" type="ORF">Y032_0258g446</name>
</gene>
<dbReference type="AlphaFoldDB" id="A0A016SAN2"/>
<keyword evidence="2" id="KW-1185">Reference proteome</keyword>